<organism evidence="2 3">
    <name type="scientific">Crenichthys baileyi</name>
    <name type="common">White River springfish</name>
    <dbReference type="NCBI Taxonomy" id="28760"/>
    <lineage>
        <taxon>Eukaryota</taxon>
        <taxon>Metazoa</taxon>
        <taxon>Chordata</taxon>
        <taxon>Craniata</taxon>
        <taxon>Vertebrata</taxon>
        <taxon>Euteleostomi</taxon>
        <taxon>Actinopterygii</taxon>
        <taxon>Neopterygii</taxon>
        <taxon>Teleostei</taxon>
        <taxon>Neoteleostei</taxon>
        <taxon>Acanthomorphata</taxon>
        <taxon>Ovalentaria</taxon>
        <taxon>Atherinomorphae</taxon>
        <taxon>Cyprinodontiformes</taxon>
        <taxon>Goodeidae</taxon>
        <taxon>Crenichthys</taxon>
    </lineage>
</organism>
<keyword evidence="3" id="KW-1185">Reference proteome</keyword>
<protein>
    <submittedName>
        <fullName evidence="2">Uncharacterized protein</fullName>
    </submittedName>
</protein>
<sequence>MRLPSSCLHFGPILNPIMTVGTSQKDQADRAKELKKWFKQQEETLRALYGEGVEILPSPLLLEEMDIMPDRNHTFPAYSSSRRRRPPAGPNLPTTALPEPSTSAVVPAEPSTSAAVPAGPPTPSVARTEPSPLPPATAGFPAGFSCCPGRRHRRRAVPTEKVWVGASNLSMEGSSTMASSRLSSPRFMGGLPSVLCWSSVVGAVSSSCMGASWSGDFKGEFKEITLPPK</sequence>
<name>A0AAV9QPT8_9TELE</name>
<feature type="region of interest" description="Disordered" evidence="1">
    <location>
        <begin position="73"/>
        <end position="133"/>
    </location>
</feature>
<dbReference type="Proteomes" id="UP001311232">
    <property type="component" value="Unassembled WGS sequence"/>
</dbReference>
<dbReference type="EMBL" id="JAHHUM010003066">
    <property type="protein sequence ID" value="KAK5598500.1"/>
    <property type="molecule type" value="Genomic_DNA"/>
</dbReference>
<dbReference type="AlphaFoldDB" id="A0AAV9QPT8"/>
<evidence type="ECO:0000313" key="3">
    <source>
        <dbReference type="Proteomes" id="UP001311232"/>
    </source>
</evidence>
<feature type="compositionally biased region" description="Polar residues" evidence="1">
    <location>
        <begin position="100"/>
        <end position="114"/>
    </location>
</feature>
<reference evidence="2 3" key="1">
    <citation type="submission" date="2021-06" db="EMBL/GenBank/DDBJ databases">
        <authorList>
            <person name="Palmer J.M."/>
        </authorList>
    </citation>
    <scope>NUCLEOTIDE SEQUENCE [LARGE SCALE GENOMIC DNA]</scope>
    <source>
        <strain evidence="2 3">MEX-2019</strain>
        <tissue evidence="2">Muscle</tissue>
    </source>
</reference>
<accession>A0AAV9QPT8</accession>
<proteinExistence type="predicted"/>
<evidence type="ECO:0000256" key="1">
    <source>
        <dbReference type="SAM" id="MobiDB-lite"/>
    </source>
</evidence>
<evidence type="ECO:0000313" key="2">
    <source>
        <dbReference type="EMBL" id="KAK5598500.1"/>
    </source>
</evidence>
<comment type="caution">
    <text evidence="2">The sequence shown here is derived from an EMBL/GenBank/DDBJ whole genome shotgun (WGS) entry which is preliminary data.</text>
</comment>
<gene>
    <name evidence="2" type="ORF">CRENBAI_009494</name>
</gene>